<dbReference type="RefSeq" id="WP_258387278.1">
    <property type="nucleotide sequence ID" value="NZ_CP091430.1"/>
</dbReference>
<sequence>MQLKEIVSQVNGDVEEEYDAATIVGWVNRALDDLTPIAKMEAYISYSIDSANSYPLPADYHNDAMLLVNDYQWNERPLSDRKSTGYRKWAGKLSLQGSVPSSGTIDLYFYRRLKHLSTDKMEAEPEIEPEYHDLLIHYAAGMIQFTEEEYDRPDAMGKYNQRKEEYAAYKISQLPPSFIRMEYP</sequence>
<protein>
    <submittedName>
        <fullName evidence="1">Uncharacterized protein</fullName>
    </submittedName>
</protein>
<evidence type="ECO:0000313" key="1">
    <source>
        <dbReference type="EMBL" id="UVI31214.1"/>
    </source>
</evidence>
<organism evidence="1 2">
    <name type="scientific">Paenibacillus spongiae</name>
    <dbReference type="NCBI Taxonomy" id="2909671"/>
    <lineage>
        <taxon>Bacteria</taxon>
        <taxon>Bacillati</taxon>
        <taxon>Bacillota</taxon>
        <taxon>Bacilli</taxon>
        <taxon>Bacillales</taxon>
        <taxon>Paenibacillaceae</taxon>
        <taxon>Paenibacillus</taxon>
    </lineage>
</organism>
<gene>
    <name evidence="1" type="ORF">L1F29_05050</name>
</gene>
<proteinExistence type="predicted"/>
<dbReference type="Pfam" id="PF24175">
    <property type="entry name" value="SU10_adaptor"/>
    <property type="match status" value="1"/>
</dbReference>
<dbReference type="Proteomes" id="UP001057877">
    <property type="component" value="Chromosome"/>
</dbReference>
<dbReference type="EMBL" id="CP091430">
    <property type="protein sequence ID" value="UVI31214.1"/>
    <property type="molecule type" value="Genomic_DNA"/>
</dbReference>
<keyword evidence="2" id="KW-1185">Reference proteome</keyword>
<reference evidence="1" key="1">
    <citation type="submission" date="2022-01" db="EMBL/GenBank/DDBJ databases">
        <title>Paenibacillus spongiae sp. nov., isolated from marine sponge.</title>
        <authorList>
            <person name="Li Z."/>
            <person name="Zhang M."/>
        </authorList>
    </citation>
    <scope>NUCLEOTIDE SEQUENCE</scope>
    <source>
        <strain evidence="1">PHS-Z3</strain>
    </source>
</reference>
<evidence type="ECO:0000313" key="2">
    <source>
        <dbReference type="Proteomes" id="UP001057877"/>
    </source>
</evidence>
<dbReference type="InterPro" id="IPR056209">
    <property type="entry name" value="SU10_adaptor"/>
</dbReference>
<accession>A0ABY5SC25</accession>
<name>A0ABY5SC25_9BACL</name>